<dbReference type="OrthoDB" id="448051at2759"/>
<evidence type="ECO:0000313" key="6">
    <source>
        <dbReference type="EMBL" id="KFA69177.1"/>
    </source>
</evidence>
<feature type="transmembrane region" description="Helical" evidence="5">
    <location>
        <begin position="171"/>
        <end position="196"/>
    </location>
</feature>
<dbReference type="EMBL" id="KL659601">
    <property type="protein sequence ID" value="KFA69177.1"/>
    <property type="molecule type" value="Genomic_DNA"/>
</dbReference>
<protein>
    <recommendedName>
        <fullName evidence="8">AB hydrolase-1 domain-containing protein</fullName>
    </recommendedName>
</protein>
<evidence type="ECO:0000256" key="4">
    <source>
        <dbReference type="ARBA" id="ARBA00022801"/>
    </source>
</evidence>
<reference evidence="6 7" key="1">
    <citation type="journal article" date="2014" name="BMC Genomics">
        <title>Comparative genome sequencing reveals chemotype-specific gene clusters in the toxigenic black mold Stachybotrys.</title>
        <authorList>
            <person name="Semeiks J."/>
            <person name="Borek D."/>
            <person name="Otwinowski Z."/>
            <person name="Grishin N.V."/>
        </authorList>
    </citation>
    <scope>NUCLEOTIDE SEQUENCE [LARGE SCALE GENOMIC DNA]</scope>
    <source>
        <strain evidence="6 7">IBT 40285</strain>
    </source>
</reference>
<sequence length="325" mass="36713">MPAMLSLPSPHARTAQKHTLIYFICGNPGVISFYEHFFDCLRGLLDSVESSSATSTAYHLYGRSLLGFEDDEHPPFTAENQPWDVEGQVQGVYEHVASLRTDKGERYDAVVLMGHSVGTFIAVEVFHRHLRDPGRAPGLMLERGFLLFPTVTHIAESPSGRMVTLLQRLPFFTLYAQQLAALLLSLLSSSFLVWYFTRIGGFTPATAGTCARWLKSRDGVRQSIHMGLDEMRVIGEEKWEEELWEATEEGGARFYMFYGREDHWVAGEMRDAFIRRRRGGGGTRIVVDEGDIGHAFSVKEDDSWAVARRVASWVDEMEKSAVREK</sequence>
<keyword evidence="4" id="KW-0378">Hydrolase</keyword>
<evidence type="ECO:0008006" key="8">
    <source>
        <dbReference type="Google" id="ProtNLM"/>
    </source>
</evidence>
<dbReference type="GO" id="GO:0005811">
    <property type="term" value="C:lipid droplet"/>
    <property type="evidence" value="ECO:0007669"/>
    <property type="project" value="UniProtKB-SubCell"/>
</dbReference>
<dbReference type="GO" id="GO:0016298">
    <property type="term" value="F:lipase activity"/>
    <property type="evidence" value="ECO:0007669"/>
    <property type="project" value="InterPro"/>
</dbReference>
<dbReference type="Proteomes" id="UP000028524">
    <property type="component" value="Unassembled WGS sequence"/>
</dbReference>
<dbReference type="AlphaFoldDB" id="A0A084QYZ2"/>
<dbReference type="InParanoid" id="A0A084QYZ2"/>
<dbReference type="OMA" id="LIGYYHT"/>
<dbReference type="FunCoup" id="A0A084QYZ2">
    <property type="interactions" value="81"/>
</dbReference>
<evidence type="ECO:0000313" key="7">
    <source>
        <dbReference type="Proteomes" id="UP000028524"/>
    </source>
</evidence>
<evidence type="ECO:0000256" key="3">
    <source>
        <dbReference type="ARBA" id="ARBA00022677"/>
    </source>
</evidence>
<dbReference type="InterPro" id="IPR019363">
    <property type="entry name" value="LDAH"/>
</dbReference>
<dbReference type="Pfam" id="PF10230">
    <property type="entry name" value="LIDHydrolase"/>
    <property type="match status" value="1"/>
</dbReference>
<evidence type="ECO:0000256" key="2">
    <source>
        <dbReference type="ARBA" id="ARBA00008300"/>
    </source>
</evidence>
<comment type="subcellular location">
    <subcellularLocation>
        <location evidence="1">Lipid droplet</location>
    </subcellularLocation>
</comment>
<keyword evidence="5" id="KW-0472">Membrane</keyword>
<comment type="similarity">
    <text evidence="2">Belongs to the AB hydrolase superfamily. LDAH family.</text>
</comment>
<evidence type="ECO:0000256" key="1">
    <source>
        <dbReference type="ARBA" id="ARBA00004502"/>
    </source>
</evidence>
<keyword evidence="5" id="KW-0812">Transmembrane</keyword>
<proteinExistence type="inferred from homology"/>
<dbReference type="HOGENOM" id="CLU_018394_3_0_1"/>
<dbReference type="GO" id="GO:0019915">
    <property type="term" value="P:lipid storage"/>
    <property type="evidence" value="ECO:0007669"/>
    <property type="project" value="InterPro"/>
</dbReference>
<accession>A0A084QYZ2</accession>
<dbReference type="PANTHER" id="PTHR13390">
    <property type="entry name" value="LIPASE"/>
    <property type="match status" value="1"/>
</dbReference>
<dbReference type="SUPFAM" id="SSF53474">
    <property type="entry name" value="alpha/beta-Hydrolases"/>
    <property type="match status" value="1"/>
</dbReference>
<evidence type="ECO:0000256" key="5">
    <source>
        <dbReference type="SAM" id="Phobius"/>
    </source>
</evidence>
<keyword evidence="5" id="KW-1133">Transmembrane helix</keyword>
<keyword evidence="7" id="KW-1185">Reference proteome</keyword>
<keyword evidence="3" id="KW-0551">Lipid droplet</keyword>
<dbReference type="Gene3D" id="3.40.50.1820">
    <property type="entry name" value="alpha/beta hydrolase"/>
    <property type="match status" value="1"/>
</dbReference>
<dbReference type="PANTHER" id="PTHR13390:SF0">
    <property type="entry name" value="LIPID DROPLET-ASSOCIATED HYDROLASE"/>
    <property type="match status" value="1"/>
</dbReference>
<gene>
    <name evidence="6" type="ORF">S40285_00091</name>
</gene>
<name>A0A084QYZ2_STAC4</name>
<organism evidence="6 7">
    <name type="scientific">Stachybotrys chlorohalonatus (strain IBT 40285)</name>
    <dbReference type="NCBI Taxonomy" id="1283841"/>
    <lineage>
        <taxon>Eukaryota</taxon>
        <taxon>Fungi</taxon>
        <taxon>Dikarya</taxon>
        <taxon>Ascomycota</taxon>
        <taxon>Pezizomycotina</taxon>
        <taxon>Sordariomycetes</taxon>
        <taxon>Hypocreomycetidae</taxon>
        <taxon>Hypocreales</taxon>
        <taxon>Stachybotryaceae</taxon>
        <taxon>Stachybotrys</taxon>
    </lineage>
</organism>
<dbReference type="InterPro" id="IPR029058">
    <property type="entry name" value="AB_hydrolase_fold"/>
</dbReference>